<keyword evidence="2" id="KW-0732">Signal</keyword>
<accession>A0A034WWG1</accession>
<feature type="compositionally biased region" description="Polar residues" evidence="1">
    <location>
        <begin position="20"/>
        <end position="39"/>
    </location>
</feature>
<evidence type="ECO:0000313" key="3">
    <source>
        <dbReference type="EMBL" id="JAC58959.1"/>
    </source>
</evidence>
<dbReference type="AlphaFoldDB" id="A0A034WWG1"/>
<dbReference type="EMBL" id="GHWJ01000717">
    <property type="protein sequence ID" value="NOV33454.1"/>
    <property type="molecule type" value="Transcribed_RNA"/>
</dbReference>
<name>A0A034WWG1_RHIMP</name>
<feature type="region of interest" description="Disordered" evidence="1">
    <location>
        <begin position="20"/>
        <end position="76"/>
    </location>
</feature>
<dbReference type="VEuPathDB" id="VectorBase:LOC119181009"/>
<evidence type="ECO:0000256" key="2">
    <source>
        <dbReference type="SAM" id="SignalP"/>
    </source>
</evidence>
<evidence type="ECO:0000313" key="4">
    <source>
        <dbReference type="EMBL" id="NOV33454.1"/>
    </source>
</evidence>
<dbReference type="OrthoDB" id="10580887at2759"/>
<feature type="chain" id="PRO_5035982989" evidence="2">
    <location>
        <begin position="23"/>
        <end position="237"/>
    </location>
</feature>
<evidence type="ECO:0000256" key="1">
    <source>
        <dbReference type="SAM" id="MobiDB-lite"/>
    </source>
</evidence>
<protein>
    <submittedName>
        <fullName evidence="3 4">Mucin 1</fullName>
    </submittedName>
</protein>
<reference evidence="4" key="2">
    <citation type="submission" date="2019-09" db="EMBL/GenBank/DDBJ databases">
        <title>Organ-specific transcriptomic study of the physiology of the cattle tick, Rhipicephalus microplus.</title>
        <authorList>
            <person name="Tirloni L."/>
            <person name="Braz G."/>
            <person name="Gandara A.C.P."/>
            <person name="Sabadin G.A."/>
            <person name="da Silva R.M."/>
            <person name="Guizzo M.G."/>
            <person name="Machado J.A."/>
            <person name="Costa E.P."/>
            <person name="Gomes H.F."/>
            <person name="Moraes J."/>
            <person name="Mota M.B.S."/>
            <person name="Mesquita R.D."/>
            <person name="Alvarenga P.H."/>
            <person name="Alves F."/>
            <person name="Seixas A."/>
            <person name="da Fonseca R.N."/>
            <person name="Fogaca A."/>
            <person name="Logullo C."/>
            <person name="Tanaka A."/>
            <person name="Daffre S."/>
            <person name="Termignoni C."/>
            <person name="Vaz I.S.Jr."/>
            <person name="Oliveira P.L."/>
            <person name="Ribeiro J.M."/>
        </authorList>
    </citation>
    <scope>NUCLEOTIDE SEQUENCE</scope>
    <source>
        <strain evidence="4">Porto Alegre</strain>
    </source>
</reference>
<organism evidence="3">
    <name type="scientific">Rhipicephalus microplus</name>
    <name type="common">Cattle tick</name>
    <name type="synonym">Boophilus microplus</name>
    <dbReference type="NCBI Taxonomy" id="6941"/>
    <lineage>
        <taxon>Eukaryota</taxon>
        <taxon>Metazoa</taxon>
        <taxon>Ecdysozoa</taxon>
        <taxon>Arthropoda</taxon>
        <taxon>Chelicerata</taxon>
        <taxon>Arachnida</taxon>
        <taxon>Acari</taxon>
        <taxon>Parasitiformes</taxon>
        <taxon>Ixodida</taxon>
        <taxon>Ixodoidea</taxon>
        <taxon>Ixodidae</taxon>
        <taxon>Rhipicephalinae</taxon>
        <taxon>Rhipicephalus</taxon>
        <taxon>Boophilus</taxon>
    </lineage>
</organism>
<sequence length="237" mass="25509">MSGGKAVCVLFSMLLVAAMSQSSENETAETSQSSESPVKTSAGTAGSTTASQQSVDQTTGTSQSPESPDQTTCVTNGSNNVTKVLQEFEKFVAVSTTKSTQRNDSCGVVTKTGEIQCNPTTGAITGSYYFYFTYRSIPLNGSANITAHAEKNNIEIRIKNPLPMTLQYRLLENTGDCFILEGISNKLLAAPGRETYKIAFAKPHLPEDKRNECAMKLGQNATVFDNCKENETSKANR</sequence>
<feature type="compositionally biased region" description="Polar residues" evidence="1">
    <location>
        <begin position="55"/>
        <end position="76"/>
    </location>
</feature>
<dbReference type="EMBL" id="GBBR01000103">
    <property type="protein sequence ID" value="JAC58959.1"/>
    <property type="molecule type" value="Transcribed_RNA"/>
</dbReference>
<feature type="compositionally biased region" description="Low complexity" evidence="1">
    <location>
        <begin position="40"/>
        <end position="54"/>
    </location>
</feature>
<proteinExistence type="predicted"/>
<reference evidence="3" key="1">
    <citation type="journal article" date="2014" name="PLoS ONE">
        <title>Proteomic Analysis of Cattle Tick Rhipicephalus (Boophilus) microplus Saliva: A Comparison between Partially and Fully Engorged Females.</title>
        <authorList>
            <person name="Tirloni L."/>
            <person name="Reck J."/>
            <person name="Terra R.M."/>
            <person name="Martins J.R."/>
            <person name="Mulenga A."/>
            <person name="Sherman N.E."/>
            <person name="Fox J.W."/>
            <person name="Yates J.R.III."/>
            <person name="Termignoni C."/>
            <person name="Pinto A.F."/>
            <person name="da Silva Vaz I.Jr."/>
        </authorList>
    </citation>
    <scope>NUCLEOTIDE SEQUENCE</scope>
</reference>
<feature type="signal peptide" evidence="2">
    <location>
        <begin position="1"/>
        <end position="22"/>
    </location>
</feature>